<dbReference type="GO" id="GO:0003735">
    <property type="term" value="F:structural constituent of ribosome"/>
    <property type="evidence" value="ECO:0007669"/>
    <property type="project" value="InterPro"/>
</dbReference>
<dbReference type="PANTHER" id="PTHR10442">
    <property type="entry name" value="40S RIBOSOMAL PROTEIN S21"/>
    <property type="match status" value="1"/>
</dbReference>
<evidence type="ECO:0000313" key="6">
    <source>
        <dbReference type="EMBL" id="KAH0569317.1"/>
    </source>
</evidence>
<dbReference type="VEuPathDB" id="GiardiaDB:SS50377_26179"/>
<sequence length="87" mass="9328">MSSEIGMTNAEGMMVDNFIPRKCSATNNIIGPKDHNSIQINIAQLNDDCKYKSNTVAFAISGPVRKAGNSDAAFNLLAQKAGLIKLE</sequence>
<evidence type="ECO:0000256" key="3">
    <source>
        <dbReference type="ARBA" id="ARBA00023274"/>
    </source>
</evidence>
<reference evidence="6" key="2">
    <citation type="submission" date="2020-12" db="EMBL/GenBank/DDBJ databases">
        <title>New Spironucleus salmonicida genome in near-complete chromosomes.</title>
        <authorList>
            <person name="Xu F."/>
            <person name="Kurt Z."/>
            <person name="Jimenez-Gonzalez A."/>
            <person name="Astvaldsson A."/>
            <person name="Andersson J.O."/>
            <person name="Svard S.G."/>
        </authorList>
    </citation>
    <scope>NUCLEOTIDE SEQUENCE</scope>
    <source>
        <strain evidence="6">ATCC 50377</strain>
    </source>
</reference>
<dbReference type="EMBL" id="KI546102">
    <property type="protein sequence ID" value="EST44912.1"/>
    <property type="molecule type" value="Genomic_DNA"/>
</dbReference>
<evidence type="ECO:0000313" key="5">
    <source>
        <dbReference type="EMBL" id="EST44912.1"/>
    </source>
</evidence>
<proteinExistence type="inferred from homology"/>
<dbReference type="InterPro" id="IPR038579">
    <property type="entry name" value="Ribosomal_eS21_sf"/>
</dbReference>
<dbReference type="GO" id="GO:1990904">
    <property type="term" value="C:ribonucleoprotein complex"/>
    <property type="evidence" value="ECO:0007669"/>
    <property type="project" value="UniProtKB-KW"/>
</dbReference>
<evidence type="ECO:0000313" key="7">
    <source>
        <dbReference type="EMBL" id="KAH0571979.1"/>
    </source>
</evidence>
<evidence type="ECO:0000256" key="2">
    <source>
        <dbReference type="ARBA" id="ARBA00022980"/>
    </source>
</evidence>
<evidence type="ECO:0000256" key="4">
    <source>
        <dbReference type="PIRNR" id="PIRNR002148"/>
    </source>
</evidence>
<keyword evidence="8" id="KW-1185">Reference proteome</keyword>
<dbReference type="PIRSF" id="PIRSF002148">
    <property type="entry name" value="Ribosomal_S21e"/>
    <property type="match status" value="1"/>
</dbReference>
<evidence type="ECO:0000256" key="1">
    <source>
        <dbReference type="ARBA" id="ARBA00010228"/>
    </source>
</evidence>
<accession>V6LK35</accession>
<dbReference type="OrthoDB" id="278325at2759"/>
<dbReference type="GO" id="GO:0005840">
    <property type="term" value="C:ribosome"/>
    <property type="evidence" value="ECO:0007669"/>
    <property type="project" value="UniProtKB-KW"/>
</dbReference>
<dbReference type="EMBL" id="AUWU02000031">
    <property type="protein sequence ID" value="KAH0569317.1"/>
    <property type="molecule type" value="Genomic_DNA"/>
</dbReference>
<organism evidence="5">
    <name type="scientific">Spironucleus salmonicida</name>
    <dbReference type="NCBI Taxonomy" id="348837"/>
    <lineage>
        <taxon>Eukaryota</taxon>
        <taxon>Metamonada</taxon>
        <taxon>Diplomonadida</taxon>
        <taxon>Hexamitidae</taxon>
        <taxon>Hexamitinae</taxon>
        <taxon>Spironucleus</taxon>
    </lineage>
</organism>
<name>V6LK35_9EUKA</name>
<evidence type="ECO:0000313" key="8">
    <source>
        <dbReference type="Proteomes" id="UP000018208"/>
    </source>
</evidence>
<keyword evidence="2 4" id="KW-0689">Ribosomal protein</keyword>
<keyword evidence="3 4" id="KW-0687">Ribonucleoprotein</keyword>
<dbReference type="EMBL" id="AUWU02000006">
    <property type="protein sequence ID" value="KAH0571979.1"/>
    <property type="molecule type" value="Genomic_DNA"/>
</dbReference>
<dbReference type="Pfam" id="PF01249">
    <property type="entry name" value="Ribosomal_S21e"/>
    <property type="match status" value="1"/>
</dbReference>
<dbReference type="Gene3D" id="3.30.1230.20">
    <property type="match status" value="1"/>
</dbReference>
<dbReference type="Proteomes" id="UP000018208">
    <property type="component" value="Unassembled WGS sequence"/>
</dbReference>
<dbReference type="AlphaFoldDB" id="V6LK35"/>
<dbReference type="InterPro" id="IPR001931">
    <property type="entry name" value="Ribosomal_eS21"/>
</dbReference>
<comment type="similarity">
    <text evidence="1 4">Belongs to the eukaryotic ribosomal protein eS21 family.</text>
</comment>
<gene>
    <name evidence="5" type="ORF">SS50377_15206</name>
    <name evidence="7" type="ORF">SS50377_26179</name>
    <name evidence="6" type="ORF">SS50377_28813</name>
</gene>
<dbReference type="GO" id="GO:0006412">
    <property type="term" value="P:translation"/>
    <property type="evidence" value="ECO:0007669"/>
    <property type="project" value="InterPro"/>
</dbReference>
<dbReference type="VEuPathDB" id="GiardiaDB:SS50377_28813"/>
<reference evidence="5 6" key="1">
    <citation type="journal article" date="2014" name="PLoS Genet.">
        <title>The Genome of Spironucleus salmonicida Highlights a Fish Pathogen Adapted to Fluctuating Environments.</title>
        <authorList>
            <person name="Xu F."/>
            <person name="Jerlstrom-Hultqvist J."/>
            <person name="Einarsson E."/>
            <person name="Astvaldsson A."/>
            <person name="Svard S.G."/>
            <person name="Andersson J.O."/>
        </authorList>
    </citation>
    <scope>NUCLEOTIDE SEQUENCE</scope>
    <source>
        <strain evidence="6">ATCC 50377</strain>
    </source>
</reference>
<protein>
    <recommendedName>
        <fullName evidence="4">40S ribosomal protein S21</fullName>
    </recommendedName>
</protein>